<keyword evidence="8 9" id="KW-0472">Membrane</keyword>
<evidence type="ECO:0000256" key="2">
    <source>
        <dbReference type="ARBA" id="ARBA00022448"/>
    </source>
</evidence>
<comment type="subcellular location">
    <subcellularLocation>
        <location evidence="1">Cell membrane</location>
        <topology evidence="1">Multi-pass membrane protein</topology>
    </subcellularLocation>
</comment>
<dbReference type="GO" id="GO:0008982">
    <property type="term" value="F:protein-N(PI)-phosphohistidine-sugar phosphotransferase activity"/>
    <property type="evidence" value="ECO:0007669"/>
    <property type="project" value="InterPro"/>
</dbReference>
<feature type="transmembrane region" description="Helical" evidence="9">
    <location>
        <begin position="353"/>
        <end position="375"/>
    </location>
</feature>
<evidence type="ECO:0000256" key="9">
    <source>
        <dbReference type="SAM" id="Phobius"/>
    </source>
</evidence>
<evidence type="ECO:0000259" key="10">
    <source>
        <dbReference type="PROSITE" id="PS51103"/>
    </source>
</evidence>
<protein>
    <submittedName>
        <fullName evidence="11">PTS transporter subunit EIIC</fullName>
    </submittedName>
</protein>
<dbReference type="AlphaFoldDB" id="A0A9D1EHN3"/>
<feature type="transmembrane region" description="Helical" evidence="9">
    <location>
        <begin position="217"/>
        <end position="241"/>
    </location>
</feature>
<evidence type="ECO:0000256" key="8">
    <source>
        <dbReference type="ARBA" id="ARBA00023136"/>
    </source>
</evidence>
<dbReference type="Pfam" id="PF02378">
    <property type="entry name" value="PTS_EIIC"/>
    <property type="match status" value="1"/>
</dbReference>
<dbReference type="GO" id="GO:0015771">
    <property type="term" value="P:trehalose transport"/>
    <property type="evidence" value="ECO:0007669"/>
    <property type="project" value="TreeGrafter"/>
</dbReference>
<feature type="domain" description="PTS EIIC type-1" evidence="10">
    <location>
        <begin position="13"/>
        <end position="380"/>
    </location>
</feature>
<dbReference type="PROSITE" id="PS51103">
    <property type="entry name" value="PTS_EIIC_TYPE_1"/>
    <property type="match status" value="1"/>
</dbReference>
<comment type="caution">
    <text evidence="11">The sequence shown here is derived from an EMBL/GenBank/DDBJ whole genome shotgun (WGS) entry which is preliminary data.</text>
</comment>
<proteinExistence type="predicted"/>
<reference evidence="11" key="1">
    <citation type="submission" date="2020-10" db="EMBL/GenBank/DDBJ databases">
        <authorList>
            <person name="Gilroy R."/>
        </authorList>
    </citation>
    <scope>NUCLEOTIDE SEQUENCE</scope>
    <source>
        <strain evidence="11">ChiSxjej1B13-7041</strain>
    </source>
</reference>
<evidence type="ECO:0000256" key="5">
    <source>
        <dbReference type="ARBA" id="ARBA00022683"/>
    </source>
</evidence>
<dbReference type="PANTHER" id="PTHR30175:SF1">
    <property type="entry name" value="PTS SYSTEM ARBUTIN-, CELLOBIOSE-, AND SALICIN-SPECIFIC EIIBC COMPONENT-RELATED"/>
    <property type="match status" value="1"/>
</dbReference>
<evidence type="ECO:0000313" key="11">
    <source>
        <dbReference type="EMBL" id="HIR92208.1"/>
    </source>
</evidence>
<accession>A0A9D1EHN3</accession>
<keyword evidence="6 9" id="KW-0812">Transmembrane</keyword>
<keyword evidence="7 9" id="KW-1133">Transmembrane helix</keyword>
<sequence>MNRRNFSIRKGARRIFKHYSDIVITILPCIIIVSFVGVILNILTEMPLFHGRPASEVWEAAAGWGAFLQILSNCGILSIPVYITWSAVRHFGGTELYGIFVGLALVPYGVLSGMEMSTALEQGELAYWNLGIMEIPQAGFQGQMLAAILAGLLVTVIEKWLTKRIPPAAYTFVVPFACVVCTVIAVYLLVGSAARIVEQGLVRAVNFILGDEAMKAAGGFVMGVITVPLMALGIHLALVPVQLQQIAAGESALWPIQVSSVLACGGAALAIFLLSKKEEEIHGPAREGVLITLGLGTVEPALFGVCCRRKEAMAGAVIASGLAGLVGRLTDCYSTSFGVNGFFSFLNLPMEKWVQYALMLGVSVIGSLTLTLLFASMRKR</sequence>
<dbReference type="InterPro" id="IPR050558">
    <property type="entry name" value="PTS_Sugar-Specific_Components"/>
</dbReference>
<keyword evidence="5" id="KW-0598">Phosphotransferase system</keyword>
<feature type="transmembrane region" description="Helical" evidence="9">
    <location>
        <begin position="169"/>
        <end position="197"/>
    </location>
</feature>
<dbReference type="GO" id="GO:0005886">
    <property type="term" value="C:plasma membrane"/>
    <property type="evidence" value="ECO:0007669"/>
    <property type="project" value="UniProtKB-SubCell"/>
</dbReference>
<evidence type="ECO:0000256" key="6">
    <source>
        <dbReference type="ARBA" id="ARBA00022692"/>
    </source>
</evidence>
<dbReference type="GO" id="GO:0090589">
    <property type="term" value="F:protein-phosphocysteine-trehalose phosphotransferase system transporter activity"/>
    <property type="evidence" value="ECO:0007669"/>
    <property type="project" value="TreeGrafter"/>
</dbReference>
<evidence type="ECO:0000256" key="4">
    <source>
        <dbReference type="ARBA" id="ARBA00022597"/>
    </source>
</evidence>
<gene>
    <name evidence="11" type="ORF">IAB98_02145</name>
</gene>
<feature type="transmembrane region" description="Helical" evidence="9">
    <location>
        <begin position="63"/>
        <end position="85"/>
    </location>
</feature>
<keyword evidence="3" id="KW-1003">Cell membrane</keyword>
<dbReference type="InterPro" id="IPR003352">
    <property type="entry name" value="PTS_EIIC"/>
</dbReference>
<evidence type="ECO:0000256" key="3">
    <source>
        <dbReference type="ARBA" id="ARBA00022475"/>
    </source>
</evidence>
<feature type="transmembrane region" description="Helical" evidence="9">
    <location>
        <begin position="140"/>
        <end position="157"/>
    </location>
</feature>
<dbReference type="InterPro" id="IPR013013">
    <property type="entry name" value="PTS_EIIC_1"/>
</dbReference>
<reference evidence="11" key="2">
    <citation type="journal article" date="2021" name="PeerJ">
        <title>Extensive microbial diversity within the chicken gut microbiome revealed by metagenomics and culture.</title>
        <authorList>
            <person name="Gilroy R."/>
            <person name="Ravi A."/>
            <person name="Getino M."/>
            <person name="Pursley I."/>
            <person name="Horton D.L."/>
            <person name="Alikhan N.F."/>
            <person name="Baker D."/>
            <person name="Gharbi K."/>
            <person name="Hall N."/>
            <person name="Watson M."/>
            <person name="Adriaenssens E.M."/>
            <person name="Foster-Nyarko E."/>
            <person name="Jarju S."/>
            <person name="Secka A."/>
            <person name="Antonio M."/>
            <person name="Oren A."/>
            <person name="Chaudhuri R.R."/>
            <person name="La Ragione R."/>
            <person name="Hildebrand F."/>
            <person name="Pallen M.J."/>
        </authorList>
    </citation>
    <scope>NUCLEOTIDE SEQUENCE</scope>
    <source>
        <strain evidence="11">ChiSxjej1B13-7041</strain>
    </source>
</reference>
<dbReference type="GO" id="GO:0009401">
    <property type="term" value="P:phosphoenolpyruvate-dependent sugar phosphotransferase system"/>
    <property type="evidence" value="ECO:0007669"/>
    <property type="project" value="UniProtKB-KW"/>
</dbReference>
<dbReference type="Proteomes" id="UP000886841">
    <property type="component" value="Unassembled WGS sequence"/>
</dbReference>
<evidence type="ECO:0000313" key="12">
    <source>
        <dbReference type="Proteomes" id="UP000886841"/>
    </source>
</evidence>
<evidence type="ECO:0000256" key="1">
    <source>
        <dbReference type="ARBA" id="ARBA00004651"/>
    </source>
</evidence>
<name>A0A9D1EHN3_9FIRM</name>
<keyword evidence="2" id="KW-0813">Transport</keyword>
<feature type="transmembrane region" description="Helical" evidence="9">
    <location>
        <begin position="97"/>
        <end position="120"/>
    </location>
</feature>
<feature type="transmembrane region" description="Helical" evidence="9">
    <location>
        <begin position="253"/>
        <end position="274"/>
    </location>
</feature>
<feature type="transmembrane region" description="Helical" evidence="9">
    <location>
        <begin position="21"/>
        <end position="43"/>
    </location>
</feature>
<dbReference type="PANTHER" id="PTHR30175">
    <property type="entry name" value="PHOSPHOTRANSFERASE SYSTEM TRANSPORT PROTEIN"/>
    <property type="match status" value="1"/>
</dbReference>
<evidence type="ECO:0000256" key="7">
    <source>
        <dbReference type="ARBA" id="ARBA00022989"/>
    </source>
</evidence>
<dbReference type="EMBL" id="DVHU01000019">
    <property type="protein sequence ID" value="HIR92208.1"/>
    <property type="molecule type" value="Genomic_DNA"/>
</dbReference>
<keyword evidence="4" id="KW-0762">Sugar transport</keyword>
<organism evidence="11 12">
    <name type="scientific">Candidatus Egerieimonas intestinavium</name>
    <dbReference type="NCBI Taxonomy" id="2840777"/>
    <lineage>
        <taxon>Bacteria</taxon>
        <taxon>Bacillati</taxon>
        <taxon>Bacillota</taxon>
        <taxon>Clostridia</taxon>
        <taxon>Lachnospirales</taxon>
        <taxon>Lachnospiraceae</taxon>
        <taxon>Lachnospiraceae incertae sedis</taxon>
        <taxon>Candidatus Egerieimonas</taxon>
    </lineage>
</organism>